<sequence>MSVETMVAGLLGLAAVVASLRHALRWRRLPALARPAASRMAAILLLQFACVAALHAVLFPPGRPLDGARLVVMTSDTDIEAARDAARDGGILVALPEAGADAATAAGAQAMPDLATARRMHPRSTRLQVLGAGLEARDLDAARGLPLGFDPPAPPHGLVELQAPARVATGGLLRVSGRMEDAGDTPVELLDPAGTVQDRAIPDAEGRFQLQAPVRASGPALFRLRLQDGPEAVVPVDARPGDGARLLLFAGAPNPELKYLRRWATDAGLRLHSRMALGGGIALGDGPLAFDAETLAEFDLAIVDERAWTGLGADARSALLAAVDEGLGLMLRITARPDAATREALRQLGFALGEAGPAGDAMVVLDGPRRPEAEDADARPGSAPDAAGTGNEAMPALARQPYPLHAAGSVSLLDDASGTSLARWRQAGRGRIAAWNLDHSFRLVLAGHGARHARLWSEATSVLARPRARPRPRFEGIARAGQRTLLCGFEPGTAVVAADGTRLHPLHDPRSAECSALWPERSGWHRAGEGETAPMLYVHPADALPGLAARERRDATLRLAAIDRHGAPGTADASMASQRATGNARSGSGRGFDGTLPGTGPRWPWFLAWLLAAGALWWLERAARRIEAVRTRHDAQG</sequence>
<keyword evidence="4" id="KW-1185">Reference proteome</keyword>
<proteinExistence type="predicted"/>
<feature type="transmembrane region" description="Helical" evidence="2">
    <location>
        <begin position="6"/>
        <end position="24"/>
    </location>
</feature>
<dbReference type="EMBL" id="JACSQJ010000001">
    <property type="protein sequence ID" value="MBD7986641.1"/>
    <property type="molecule type" value="Genomic_DNA"/>
</dbReference>
<comment type="caution">
    <text evidence="3">The sequence shown here is derived from an EMBL/GenBank/DDBJ whole genome shotgun (WGS) entry which is preliminary data.</text>
</comment>
<gene>
    <name evidence="3" type="ORF">H9645_01190</name>
</gene>
<feature type="region of interest" description="Disordered" evidence="1">
    <location>
        <begin position="371"/>
        <end position="391"/>
    </location>
</feature>
<keyword evidence="2" id="KW-0812">Transmembrane</keyword>
<name>A0ABR8UF34_9GAMM</name>
<keyword evidence="2" id="KW-1133">Transmembrane helix</keyword>
<feature type="region of interest" description="Disordered" evidence="1">
    <location>
        <begin position="567"/>
        <end position="594"/>
    </location>
</feature>
<dbReference type="Proteomes" id="UP000647183">
    <property type="component" value="Unassembled WGS sequence"/>
</dbReference>
<organism evidence="3 4">
    <name type="scientific">Luteimonas colneyensis</name>
    <dbReference type="NCBI Taxonomy" id="2762230"/>
    <lineage>
        <taxon>Bacteria</taxon>
        <taxon>Pseudomonadati</taxon>
        <taxon>Pseudomonadota</taxon>
        <taxon>Gammaproteobacteria</taxon>
        <taxon>Lysobacterales</taxon>
        <taxon>Lysobacteraceae</taxon>
        <taxon>Luteimonas</taxon>
    </lineage>
</organism>
<keyword evidence="2" id="KW-0472">Membrane</keyword>
<protein>
    <submittedName>
        <fullName evidence="3">Carboxypeptidase regulatory-like domain-containing protein</fullName>
    </submittedName>
</protein>
<accession>A0ABR8UF34</accession>
<evidence type="ECO:0000313" key="3">
    <source>
        <dbReference type="EMBL" id="MBD7986641.1"/>
    </source>
</evidence>
<evidence type="ECO:0000256" key="2">
    <source>
        <dbReference type="SAM" id="Phobius"/>
    </source>
</evidence>
<evidence type="ECO:0000256" key="1">
    <source>
        <dbReference type="SAM" id="MobiDB-lite"/>
    </source>
</evidence>
<dbReference type="SUPFAM" id="SSF52317">
    <property type="entry name" value="Class I glutamine amidotransferase-like"/>
    <property type="match status" value="1"/>
</dbReference>
<feature type="transmembrane region" description="Helical" evidence="2">
    <location>
        <begin position="36"/>
        <end position="59"/>
    </location>
</feature>
<dbReference type="InterPro" id="IPR029062">
    <property type="entry name" value="Class_I_gatase-like"/>
</dbReference>
<feature type="compositionally biased region" description="Polar residues" evidence="1">
    <location>
        <begin position="575"/>
        <end position="586"/>
    </location>
</feature>
<evidence type="ECO:0000313" key="4">
    <source>
        <dbReference type="Proteomes" id="UP000647183"/>
    </source>
</evidence>
<reference evidence="3 4" key="1">
    <citation type="submission" date="2020-08" db="EMBL/GenBank/DDBJ databases">
        <title>A Genomic Blueprint of the Chicken Gut Microbiome.</title>
        <authorList>
            <person name="Gilroy R."/>
            <person name="Ravi A."/>
            <person name="Getino M."/>
            <person name="Pursley I."/>
            <person name="Horton D.L."/>
            <person name="Alikhan N.-F."/>
            <person name="Baker D."/>
            <person name="Gharbi K."/>
            <person name="Hall N."/>
            <person name="Watson M."/>
            <person name="Adriaenssens E.M."/>
            <person name="Foster-Nyarko E."/>
            <person name="Jarju S."/>
            <person name="Secka A."/>
            <person name="Antonio M."/>
            <person name="Oren A."/>
            <person name="Chaudhuri R."/>
            <person name="La Ragione R.M."/>
            <person name="Hildebrand F."/>
            <person name="Pallen M.J."/>
        </authorList>
    </citation>
    <scope>NUCLEOTIDE SEQUENCE [LARGE SCALE GENOMIC DNA]</scope>
    <source>
        <strain evidence="3 4">Sa2BVA3</strain>
    </source>
</reference>
<dbReference type="RefSeq" id="WP_191727907.1">
    <property type="nucleotide sequence ID" value="NZ_JACSQJ010000001.1"/>
</dbReference>